<proteinExistence type="predicted"/>
<gene>
    <name evidence="2" type="ORF">ALC56_13089</name>
</gene>
<accession>A0A195EWJ9</accession>
<dbReference type="AlphaFoldDB" id="A0A195EWJ9"/>
<feature type="region of interest" description="Disordered" evidence="1">
    <location>
        <begin position="1"/>
        <end position="20"/>
    </location>
</feature>
<name>A0A195EWJ9_9HYME</name>
<feature type="region of interest" description="Disordered" evidence="1">
    <location>
        <begin position="58"/>
        <end position="78"/>
    </location>
</feature>
<reference evidence="2 3" key="1">
    <citation type="submission" date="2016-03" db="EMBL/GenBank/DDBJ databases">
        <title>Trachymyrmex septentrionalis WGS genome.</title>
        <authorList>
            <person name="Nygaard S."/>
            <person name="Hu H."/>
            <person name="Boomsma J."/>
            <person name="Zhang G."/>
        </authorList>
    </citation>
    <scope>NUCLEOTIDE SEQUENCE [LARGE SCALE GENOMIC DNA]</scope>
    <source>
        <strain evidence="2">Tsep2-gDNA-1</strain>
        <tissue evidence="2">Whole body</tissue>
    </source>
</reference>
<keyword evidence="3" id="KW-1185">Reference proteome</keyword>
<feature type="non-terminal residue" evidence="2">
    <location>
        <position position="1"/>
    </location>
</feature>
<dbReference type="Proteomes" id="UP000078541">
    <property type="component" value="Unassembled WGS sequence"/>
</dbReference>
<evidence type="ECO:0000256" key="1">
    <source>
        <dbReference type="SAM" id="MobiDB-lite"/>
    </source>
</evidence>
<organism evidence="2 3">
    <name type="scientific">Trachymyrmex septentrionalis</name>
    <dbReference type="NCBI Taxonomy" id="34720"/>
    <lineage>
        <taxon>Eukaryota</taxon>
        <taxon>Metazoa</taxon>
        <taxon>Ecdysozoa</taxon>
        <taxon>Arthropoda</taxon>
        <taxon>Hexapoda</taxon>
        <taxon>Insecta</taxon>
        <taxon>Pterygota</taxon>
        <taxon>Neoptera</taxon>
        <taxon>Endopterygota</taxon>
        <taxon>Hymenoptera</taxon>
        <taxon>Apocrita</taxon>
        <taxon>Aculeata</taxon>
        <taxon>Formicoidea</taxon>
        <taxon>Formicidae</taxon>
        <taxon>Myrmicinae</taxon>
        <taxon>Trachymyrmex</taxon>
    </lineage>
</organism>
<evidence type="ECO:0000313" key="2">
    <source>
        <dbReference type="EMBL" id="KYN32608.1"/>
    </source>
</evidence>
<evidence type="ECO:0000313" key="3">
    <source>
        <dbReference type="Proteomes" id="UP000078541"/>
    </source>
</evidence>
<sequence>SVAQTGHAPSIETGSNQKQQCLVNTAGEEVADQGDRSYANAIKSRVFSSAKHVTNRMSDNFLNHQHDGRVPCSGDPTL</sequence>
<protein>
    <submittedName>
        <fullName evidence="2">Uncharacterized protein</fullName>
    </submittedName>
</protein>
<dbReference type="EMBL" id="KQ981948">
    <property type="protein sequence ID" value="KYN32608.1"/>
    <property type="molecule type" value="Genomic_DNA"/>
</dbReference>